<dbReference type="OrthoDB" id="5125733at2759"/>
<reference evidence="2 4" key="1">
    <citation type="journal article" date="2020" name="Stud. Mycol.">
        <title>101 Dothideomycetes genomes: a test case for predicting lifestyles and emergence of pathogens.</title>
        <authorList>
            <person name="Haridas S."/>
            <person name="Albert R."/>
            <person name="Binder M."/>
            <person name="Bloem J."/>
            <person name="Labutti K."/>
            <person name="Salamov A."/>
            <person name="Andreopoulos B."/>
            <person name="Baker S."/>
            <person name="Barry K."/>
            <person name="Bills G."/>
            <person name="Bluhm B."/>
            <person name="Cannon C."/>
            <person name="Castanera R."/>
            <person name="Culley D."/>
            <person name="Daum C."/>
            <person name="Ezra D."/>
            <person name="Gonzalez J."/>
            <person name="Henrissat B."/>
            <person name="Kuo A."/>
            <person name="Liang C."/>
            <person name="Lipzen A."/>
            <person name="Lutzoni F."/>
            <person name="Magnuson J."/>
            <person name="Mondo S."/>
            <person name="Nolan M."/>
            <person name="Ohm R."/>
            <person name="Pangilinan J."/>
            <person name="Park H.-J."/>
            <person name="Ramirez L."/>
            <person name="Alfaro M."/>
            <person name="Sun H."/>
            <person name="Tritt A."/>
            <person name="Yoshinaga Y."/>
            <person name="Zwiers L.-H."/>
            <person name="Turgeon B."/>
            <person name="Goodwin S."/>
            <person name="Spatafora J."/>
            <person name="Crous P."/>
            <person name="Grigoriev I."/>
        </authorList>
    </citation>
    <scope>NUCLEOTIDE SEQUENCE</scope>
    <source>
        <strain evidence="2 4">CBS 304.34</strain>
    </source>
</reference>
<dbReference type="Proteomes" id="UP000504636">
    <property type="component" value="Unplaced"/>
</dbReference>
<reference evidence="4" key="2">
    <citation type="submission" date="2020-04" db="EMBL/GenBank/DDBJ databases">
        <authorList>
            <consortium name="NCBI Genome Project"/>
        </authorList>
    </citation>
    <scope>NUCLEOTIDE SEQUENCE</scope>
    <source>
        <strain evidence="4">CBS 304.34</strain>
    </source>
</reference>
<dbReference type="Pfam" id="PF06985">
    <property type="entry name" value="HET"/>
    <property type="match status" value="1"/>
</dbReference>
<proteinExistence type="predicted"/>
<dbReference type="RefSeq" id="XP_033580509.1">
    <property type="nucleotide sequence ID" value="XM_033713762.1"/>
</dbReference>
<organism evidence="2">
    <name type="scientific">Mytilinidion resinicola</name>
    <dbReference type="NCBI Taxonomy" id="574789"/>
    <lineage>
        <taxon>Eukaryota</taxon>
        <taxon>Fungi</taxon>
        <taxon>Dikarya</taxon>
        <taxon>Ascomycota</taxon>
        <taxon>Pezizomycotina</taxon>
        <taxon>Dothideomycetes</taxon>
        <taxon>Pleosporomycetidae</taxon>
        <taxon>Mytilinidiales</taxon>
        <taxon>Mytilinidiaceae</taxon>
        <taxon>Mytilinidion</taxon>
    </lineage>
</organism>
<reference evidence="4" key="3">
    <citation type="submission" date="2025-04" db="UniProtKB">
        <authorList>
            <consortium name="RefSeq"/>
        </authorList>
    </citation>
    <scope>IDENTIFICATION</scope>
    <source>
        <strain evidence="4">CBS 304.34</strain>
    </source>
</reference>
<dbReference type="AlphaFoldDB" id="A0A6A6Z034"/>
<name>A0A6A6Z034_9PEZI</name>
<accession>A0A6A6Z034</accession>
<gene>
    <name evidence="2 4" type="ORF">BDZ99DRAFT_258801</name>
</gene>
<dbReference type="PANTHER" id="PTHR33112:SF16">
    <property type="entry name" value="HETEROKARYON INCOMPATIBILITY DOMAIN-CONTAINING PROTEIN"/>
    <property type="match status" value="1"/>
</dbReference>
<evidence type="ECO:0000259" key="1">
    <source>
        <dbReference type="Pfam" id="PF06985"/>
    </source>
</evidence>
<dbReference type="EMBL" id="MU003696">
    <property type="protein sequence ID" value="KAF2813545.1"/>
    <property type="molecule type" value="Genomic_DNA"/>
</dbReference>
<evidence type="ECO:0000313" key="3">
    <source>
        <dbReference type="Proteomes" id="UP000504636"/>
    </source>
</evidence>
<dbReference type="GeneID" id="54454655"/>
<feature type="domain" description="Heterokaryon incompatibility" evidence="1">
    <location>
        <begin position="161"/>
        <end position="234"/>
    </location>
</feature>
<dbReference type="PANTHER" id="PTHR33112">
    <property type="entry name" value="DOMAIN PROTEIN, PUTATIVE-RELATED"/>
    <property type="match status" value="1"/>
</dbReference>
<keyword evidence="3" id="KW-1185">Reference proteome</keyword>
<sequence>MSSTIEERIHGITVCYGRPLVMDNKKWPESLYDIERGRNALREANLELDPYRGHRRQAHNRTHICSGSVVFTATPGSPATALLQYRPPAEQADWKESYDLIKSWTENCTNNHQQCRPSSSLKARLPSRLIDVDCDGRKHIIKLVEMSDGSVSGSTSTSQSYVALSYCWGAAPSASASGASTKYQTTFENLEQRRAGFSELDLPPTIRDGVTITRRLGIKYLWVDALCILQGKDSKAVDDWTRSRQECTRSMGAPCSPSPLPAQHRPMTASSIYTILGKRAIKSSSPCCQATIRLAQAASSRRCSSPPTSAASPSTIAAGLFRSASSHPAS</sequence>
<dbReference type="InterPro" id="IPR010730">
    <property type="entry name" value="HET"/>
</dbReference>
<protein>
    <submittedName>
        <fullName evidence="2 4">HET-domain-containing protein</fullName>
    </submittedName>
</protein>
<evidence type="ECO:0000313" key="2">
    <source>
        <dbReference type="EMBL" id="KAF2813545.1"/>
    </source>
</evidence>
<evidence type="ECO:0000313" key="4">
    <source>
        <dbReference type="RefSeq" id="XP_033580509.1"/>
    </source>
</evidence>